<organism evidence="2 3">
    <name type="scientific">Acanthaster planci</name>
    <name type="common">Crown-of-thorns starfish</name>
    <dbReference type="NCBI Taxonomy" id="133434"/>
    <lineage>
        <taxon>Eukaryota</taxon>
        <taxon>Metazoa</taxon>
        <taxon>Echinodermata</taxon>
        <taxon>Eleutherozoa</taxon>
        <taxon>Asterozoa</taxon>
        <taxon>Asteroidea</taxon>
        <taxon>Valvatacea</taxon>
        <taxon>Valvatida</taxon>
        <taxon>Acanthasteridae</taxon>
        <taxon>Acanthaster</taxon>
    </lineage>
</organism>
<dbReference type="PANTHER" id="PTHR31362">
    <property type="entry name" value="GLYCOSYLTRANSFERASE STELLO1-RELATED"/>
    <property type="match status" value="1"/>
</dbReference>
<dbReference type="OrthoDB" id="408493at2759"/>
<dbReference type="AlphaFoldDB" id="A0A8B7XWL1"/>
<sequence>MAYLTETRVTTRSLLVVVFSVLAGMLLHNFVICKSSISFIRGTTGQQPVRCRTSAGGEGLTGRAYELRKVRTFEGSRALPSAASCRPFSPNAGRKCDRWIVVTTIYKPTPILPKISSLKGWCMVVVADKKGPQSMNIPNVDYLDVVQQESCGYKLCRVVPWNHFGRKNIGYLYAIEHGAKLIYDTDDDNAPLFPEVPAFDNVGYARYVTAGGAVWNPYPTFGQNTKVWPRGFPLSRIKDQSTKIAAESGKALPQQVGVVQFLAQHDPDVDAIYRLTSELPFDFNPTPRRLVVPKRMFSPYNAQATLHAHDAFWGMLLPVTVHSRVTDIWRSYFTQRLLWDVNLHLAFHSPFVRQERNQHNYMADFDGEMDLYYKTESLIKFLQDWKPRDSSPSLQQRLLDLTIELYEYDFIGAEDVAMTKAWIEDLQCLDYIFPLKTQ</sequence>
<evidence type="ECO:0000313" key="3">
    <source>
        <dbReference type="RefSeq" id="XP_022084642.1"/>
    </source>
</evidence>
<protein>
    <submittedName>
        <fullName evidence="3">Probable glycosyltransferase STELLO2</fullName>
    </submittedName>
</protein>
<dbReference type="PANTHER" id="PTHR31362:SF0">
    <property type="entry name" value="EXOSTOSIN DOMAIN-CONTAINING PROTEIN-RELATED"/>
    <property type="match status" value="1"/>
</dbReference>
<dbReference type="Proteomes" id="UP000694845">
    <property type="component" value="Unplaced"/>
</dbReference>
<dbReference type="Pfam" id="PF03385">
    <property type="entry name" value="STELLO"/>
    <property type="match status" value="1"/>
</dbReference>
<feature type="transmembrane region" description="Helical" evidence="1">
    <location>
        <begin position="12"/>
        <end position="31"/>
    </location>
</feature>
<dbReference type="RefSeq" id="XP_022084642.1">
    <property type="nucleotide sequence ID" value="XM_022228950.1"/>
</dbReference>
<dbReference type="InterPro" id="IPR005049">
    <property type="entry name" value="STL-like"/>
</dbReference>
<proteinExistence type="predicted"/>
<keyword evidence="2" id="KW-1185">Reference proteome</keyword>
<keyword evidence="1" id="KW-0812">Transmembrane</keyword>
<accession>A0A8B7XWL1</accession>
<evidence type="ECO:0000256" key="1">
    <source>
        <dbReference type="SAM" id="Phobius"/>
    </source>
</evidence>
<keyword evidence="1" id="KW-0472">Membrane</keyword>
<evidence type="ECO:0000313" key="2">
    <source>
        <dbReference type="Proteomes" id="UP000694845"/>
    </source>
</evidence>
<dbReference type="GeneID" id="110976025"/>
<gene>
    <name evidence="3" type="primary">LOC110976025</name>
</gene>
<dbReference type="KEGG" id="aplc:110976025"/>
<name>A0A8B7XWL1_ACAPL</name>
<dbReference type="OMA" id="HTMAPFN"/>
<keyword evidence="1" id="KW-1133">Transmembrane helix</keyword>
<reference evidence="3" key="1">
    <citation type="submission" date="2025-08" db="UniProtKB">
        <authorList>
            <consortium name="RefSeq"/>
        </authorList>
    </citation>
    <scope>IDENTIFICATION</scope>
</reference>